<dbReference type="PANTHER" id="PTHR33845">
    <property type="entry name" value="C2H2-TYPE DOMAIN-CONTAINING PROTEIN"/>
    <property type="match status" value="1"/>
</dbReference>
<dbReference type="Proteomes" id="UP001159405">
    <property type="component" value="Unassembled WGS sequence"/>
</dbReference>
<proteinExistence type="predicted"/>
<dbReference type="PROSITE" id="PS50157">
    <property type="entry name" value="ZINC_FINGER_C2H2_2"/>
    <property type="match status" value="1"/>
</dbReference>
<keyword evidence="1" id="KW-0862">Zinc</keyword>
<evidence type="ECO:0000256" key="1">
    <source>
        <dbReference type="PROSITE-ProRule" id="PRU00042"/>
    </source>
</evidence>
<accession>A0ABN8RRA4</accession>
<feature type="domain" description="C2H2-type" evidence="2">
    <location>
        <begin position="8"/>
        <end position="40"/>
    </location>
</feature>
<sequence>ADQESPLFYCSVEGCVSTFQRHYNLERHLHYEKCHFLEEKHSLLDKAKMMAGHLLSPGWALSLTKKSSRFNLTKLNEKFKIGEQTGHKTDPEDVARDMRHAKEEDGSRMFTPAEFLSPQQIKSYFSRAAAKLRQSESCDDADECDVQAVEEEDGYSSVRSHIIQECQLVHPVMYDTYNLCEMCEQRKLTKLSVSMLHLICCYFDLKCEGVSLKRKAPYVKLIEGLVKSCSCN</sequence>
<protein>
    <recommendedName>
        <fullName evidence="2">C2H2-type domain-containing protein</fullName>
    </recommendedName>
</protein>
<keyword evidence="4" id="KW-1185">Reference proteome</keyword>
<comment type="caution">
    <text evidence="3">The sequence shown here is derived from an EMBL/GenBank/DDBJ whole genome shotgun (WGS) entry which is preliminary data.</text>
</comment>
<organism evidence="3 4">
    <name type="scientific">Porites lobata</name>
    <dbReference type="NCBI Taxonomy" id="104759"/>
    <lineage>
        <taxon>Eukaryota</taxon>
        <taxon>Metazoa</taxon>
        <taxon>Cnidaria</taxon>
        <taxon>Anthozoa</taxon>
        <taxon>Hexacorallia</taxon>
        <taxon>Scleractinia</taxon>
        <taxon>Fungiina</taxon>
        <taxon>Poritidae</taxon>
        <taxon>Porites</taxon>
    </lineage>
</organism>
<evidence type="ECO:0000313" key="3">
    <source>
        <dbReference type="EMBL" id="CAH3181872.1"/>
    </source>
</evidence>
<keyword evidence="1" id="KW-0479">Metal-binding</keyword>
<reference evidence="3 4" key="1">
    <citation type="submission" date="2022-05" db="EMBL/GenBank/DDBJ databases">
        <authorList>
            <consortium name="Genoscope - CEA"/>
            <person name="William W."/>
        </authorList>
    </citation>
    <scope>NUCLEOTIDE SEQUENCE [LARGE SCALE GENOMIC DNA]</scope>
</reference>
<evidence type="ECO:0000313" key="4">
    <source>
        <dbReference type="Proteomes" id="UP001159405"/>
    </source>
</evidence>
<dbReference type="PANTHER" id="PTHR33845:SF1">
    <property type="entry name" value="C2H2-TYPE DOMAIN-CONTAINING PROTEIN"/>
    <property type="match status" value="1"/>
</dbReference>
<evidence type="ECO:0000259" key="2">
    <source>
        <dbReference type="PROSITE" id="PS50157"/>
    </source>
</evidence>
<dbReference type="EMBL" id="CALNXK010000308">
    <property type="protein sequence ID" value="CAH3181872.1"/>
    <property type="molecule type" value="Genomic_DNA"/>
</dbReference>
<feature type="non-terminal residue" evidence="3">
    <location>
        <position position="1"/>
    </location>
</feature>
<gene>
    <name evidence="3" type="ORF">PLOB_00025944</name>
</gene>
<name>A0ABN8RRA4_9CNID</name>
<dbReference type="InterPro" id="IPR013087">
    <property type="entry name" value="Znf_C2H2_type"/>
</dbReference>
<keyword evidence="1" id="KW-0863">Zinc-finger</keyword>